<keyword evidence="6 11" id="KW-0406">Ion transport</keyword>
<evidence type="ECO:0000256" key="2">
    <source>
        <dbReference type="ARBA" id="ARBA00022475"/>
    </source>
</evidence>
<evidence type="ECO:0000256" key="6">
    <source>
        <dbReference type="ARBA" id="ARBA00023065"/>
    </source>
</evidence>
<evidence type="ECO:0000256" key="7">
    <source>
        <dbReference type="ARBA" id="ARBA00023136"/>
    </source>
</evidence>
<dbReference type="AlphaFoldDB" id="A0A838ZTH0"/>
<accession>A0A838ZTH0</accession>
<comment type="caution">
    <text evidence="12">The sequence shown here is derived from an EMBL/GenBank/DDBJ whole genome shotgun (WGS) entry which is preliminary data.</text>
</comment>
<keyword evidence="8 11" id="KW-0407">Ion channel</keyword>
<reference evidence="12 13" key="1">
    <citation type="submission" date="2020-07" db="EMBL/GenBank/DDBJ databases">
        <title>Moheibacter lacus sp. nov., a member of the family Flavobacteriaceae isolated from freshwater lake sediment.</title>
        <authorList>
            <person name="Liu Y."/>
        </authorList>
    </citation>
    <scope>NUCLEOTIDE SEQUENCE [LARGE SCALE GENOMIC DNA]</scope>
    <source>
        <strain evidence="12 13">BDHS18</strain>
    </source>
</reference>
<dbReference type="PANTHER" id="PTHR28259:SF1">
    <property type="entry name" value="FLUORIDE EXPORT PROTEIN 1-RELATED"/>
    <property type="match status" value="1"/>
</dbReference>
<evidence type="ECO:0000313" key="12">
    <source>
        <dbReference type="EMBL" id="MBA5630243.1"/>
    </source>
</evidence>
<keyword evidence="7 11" id="KW-0472">Membrane</keyword>
<comment type="activity regulation">
    <text evidence="11">Na(+) is not transported, but it plays an essential structural role and its presence is essential for fluoride channel function.</text>
</comment>
<keyword evidence="13" id="KW-1185">Reference proteome</keyword>
<keyword evidence="3" id="KW-0997">Cell inner membrane</keyword>
<evidence type="ECO:0000256" key="4">
    <source>
        <dbReference type="ARBA" id="ARBA00022692"/>
    </source>
</evidence>
<evidence type="ECO:0000256" key="9">
    <source>
        <dbReference type="ARBA" id="ARBA00035120"/>
    </source>
</evidence>
<dbReference type="GO" id="GO:0140114">
    <property type="term" value="P:cellular detoxification of fluoride"/>
    <property type="evidence" value="ECO:0007669"/>
    <property type="project" value="UniProtKB-UniRule"/>
</dbReference>
<dbReference type="InterPro" id="IPR003691">
    <property type="entry name" value="FluC"/>
</dbReference>
<dbReference type="Pfam" id="PF02537">
    <property type="entry name" value="CRCB"/>
    <property type="match status" value="1"/>
</dbReference>
<sequence>MKLFLWVGLGGGIGSIARYAIHLGMLRYFPNHFPIGTFTVNILGSFLIGLFLGLSAKSVGWSDEFRIFLTIGLCGGFTTFSTFAVENLKLLENSNYSGFLFYTVGSIILGILAVWGGFALTKI</sequence>
<comment type="subcellular location">
    <subcellularLocation>
        <location evidence="1 11">Cell membrane</location>
        <topology evidence="1 11">Multi-pass membrane protein</topology>
    </subcellularLocation>
</comment>
<comment type="similarity">
    <text evidence="9 11">Belongs to the fluoride channel Fluc/FEX (TC 1.A.43) family.</text>
</comment>
<comment type="catalytic activity">
    <reaction evidence="10">
        <text>fluoride(in) = fluoride(out)</text>
        <dbReference type="Rhea" id="RHEA:76159"/>
        <dbReference type="ChEBI" id="CHEBI:17051"/>
    </reaction>
    <physiologicalReaction direction="left-to-right" evidence="10">
        <dbReference type="Rhea" id="RHEA:76160"/>
    </physiologicalReaction>
</comment>
<evidence type="ECO:0000256" key="11">
    <source>
        <dbReference type="HAMAP-Rule" id="MF_00454"/>
    </source>
</evidence>
<evidence type="ECO:0000256" key="5">
    <source>
        <dbReference type="ARBA" id="ARBA00022989"/>
    </source>
</evidence>
<proteinExistence type="inferred from homology"/>
<keyword evidence="2 11" id="KW-1003">Cell membrane</keyword>
<dbReference type="PANTHER" id="PTHR28259">
    <property type="entry name" value="FLUORIDE EXPORT PROTEIN 1-RELATED"/>
    <property type="match status" value="1"/>
</dbReference>
<dbReference type="HAMAP" id="MF_00454">
    <property type="entry name" value="FluC"/>
    <property type="match status" value="1"/>
</dbReference>
<protein>
    <recommendedName>
        <fullName evidence="11">Fluoride-specific ion channel FluC</fullName>
    </recommendedName>
</protein>
<dbReference type="NCBIfam" id="TIGR00494">
    <property type="entry name" value="crcB"/>
    <property type="match status" value="1"/>
</dbReference>
<feature type="binding site" evidence="11">
    <location>
        <position position="78"/>
    </location>
    <ligand>
        <name>Na(+)</name>
        <dbReference type="ChEBI" id="CHEBI:29101"/>
        <note>structural</note>
    </ligand>
</feature>
<keyword evidence="4 11" id="KW-0812">Transmembrane</keyword>
<evidence type="ECO:0000256" key="8">
    <source>
        <dbReference type="ARBA" id="ARBA00023303"/>
    </source>
</evidence>
<keyword evidence="11" id="KW-0813">Transport</keyword>
<organism evidence="12 13">
    <name type="scientific">Moheibacter lacus</name>
    <dbReference type="NCBI Taxonomy" id="2745851"/>
    <lineage>
        <taxon>Bacteria</taxon>
        <taxon>Pseudomonadati</taxon>
        <taxon>Bacteroidota</taxon>
        <taxon>Flavobacteriia</taxon>
        <taxon>Flavobacteriales</taxon>
        <taxon>Weeksellaceae</taxon>
        <taxon>Moheibacter</taxon>
    </lineage>
</organism>
<dbReference type="GO" id="GO:0046872">
    <property type="term" value="F:metal ion binding"/>
    <property type="evidence" value="ECO:0007669"/>
    <property type="project" value="UniProtKB-KW"/>
</dbReference>
<keyword evidence="11" id="KW-0479">Metal-binding</keyword>
<gene>
    <name evidence="11 12" type="primary">crcB</name>
    <name evidence="11" type="synonym">fluC</name>
    <name evidence="12" type="ORF">HU137_10715</name>
</gene>
<evidence type="ECO:0000256" key="1">
    <source>
        <dbReference type="ARBA" id="ARBA00004651"/>
    </source>
</evidence>
<feature type="transmembrane region" description="Helical" evidence="11">
    <location>
        <begin position="33"/>
        <end position="53"/>
    </location>
</feature>
<dbReference type="Proteomes" id="UP000552241">
    <property type="component" value="Unassembled WGS sequence"/>
</dbReference>
<keyword evidence="5 11" id="KW-1133">Transmembrane helix</keyword>
<evidence type="ECO:0000313" key="13">
    <source>
        <dbReference type="Proteomes" id="UP000552241"/>
    </source>
</evidence>
<dbReference type="GO" id="GO:0062054">
    <property type="term" value="F:fluoride channel activity"/>
    <property type="evidence" value="ECO:0007669"/>
    <property type="project" value="UniProtKB-UniRule"/>
</dbReference>
<keyword evidence="11" id="KW-0915">Sodium</keyword>
<feature type="binding site" evidence="11">
    <location>
        <position position="75"/>
    </location>
    <ligand>
        <name>Na(+)</name>
        <dbReference type="ChEBI" id="CHEBI:29101"/>
        <note>structural</note>
    </ligand>
</feature>
<name>A0A838ZTH0_9FLAO</name>
<evidence type="ECO:0000256" key="3">
    <source>
        <dbReference type="ARBA" id="ARBA00022519"/>
    </source>
</evidence>
<dbReference type="GO" id="GO:0005886">
    <property type="term" value="C:plasma membrane"/>
    <property type="evidence" value="ECO:0007669"/>
    <property type="project" value="UniProtKB-SubCell"/>
</dbReference>
<evidence type="ECO:0000256" key="10">
    <source>
        <dbReference type="ARBA" id="ARBA00035585"/>
    </source>
</evidence>
<feature type="transmembrane region" description="Helical" evidence="11">
    <location>
        <begin position="65"/>
        <end position="84"/>
    </location>
</feature>
<comment type="function">
    <text evidence="11">Fluoride-specific ion channel. Important for reducing fluoride concentration in the cell, thus reducing its toxicity.</text>
</comment>
<feature type="transmembrane region" description="Helical" evidence="11">
    <location>
        <begin position="99"/>
        <end position="120"/>
    </location>
</feature>
<dbReference type="EMBL" id="JACDZE010000004">
    <property type="protein sequence ID" value="MBA5630243.1"/>
    <property type="molecule type" value="Genomic_DNA"/>
</dbReference>